<dbReference type="InterPro" id="IPR009097">
    <property type="entry name" value="Cyclic_Pdiesterase"/>
</dbReference>
<evidence type="ECO:0000313" key="2">
    <source>
        <dbReference type="Proteomes" id="UP000195321"/>
    </source>
</evidence>
<keyword evidence="1" id="KW-0436">Ligase</keyword>
<dbReference type="AlphaFoldDB" id="A0A1Y3MCR6"/>
<reference evidence="1 2" key="1">
    <citation type="submission" date="2017-02" db="EMBL/GenBank/DDBJ databases">
        <title>Bacillus pseudomycoides isolate FSL K6-0042.</title>
        <authorList>
            <person name="Kovac J."/>
        </authorList>
    </citation>
    <scope>NUCLEOTIDE SEQUENCE [LARGE SCALE GENOMIC DNA]</scope>
    <source>
        <strain evidence="1 2">FSL K6-0042</strain>
    </source>
</reference>
<protein>
    <submittedName>
        <fullName evidence="1">2'-5' RNA ligase</fullName>
    </submittedName>
</protein>
<dbReference type="SUPFAM" id="SSF55144">
    <property type="entry name" value="LigT-like"/>
    <property type="match status" value="1"/>
</dbReference>
<dbReference type="RefSeq" id="WP_088094121.1">
    <property type="nucleotide sequence ID" value="NZ_JBALMA010000658.1"/>
</dbReference>
<dbReference type="PANTHER" id="PTHR40037:SF1">
    <property type="entry name" value="PHOSPHOESTERASE SAOUHSC_00951-RELATED"/>
    <property type="match status" value="1"/>
</dbReference>
<comment type="caution">
    <text evidence="1">The sequence shown here is derived from an EMBL/GenBank/DDBJ whole genome shotgun (WGS) entry which is preliminary data.</text>
</comment>
<accession>A0A1Y3MCR6</accession>
<proteinExistence type="predicted"/>
<dbReference type="Proteomes" id="UP000195321">
    <property type="component" value="Unassembled WGS sequence"/>
</dbReference>
<dbReference type="PANTHER" id="PTHR40037">
    <property type="entry name" value="PHOSPHOESTERASE YJCG-RELATED"/>
    <property type="match status" value="1"/>
</dbReference>
<evidence type="ECO:0000313" key="1">
    <source>
        <dbReference type="EMBL" id="OUM48255.1"/>
    </source>
</evidence>
<gene>
    <name evidence="1" type="ORF">BW425_13900</name>
</gene>
<organism evidence="1 2">
    <name type="scientific">Bacillus pseudomycoides</name>
    <dbReference type="NCBI Taxonomy" id="64104"/>
    <lineage>
        <taxon>Bacteria</taxon>
        <taxon>Bacillati</taxon>
        <taxon>Bacillota</taxon>
        <taxon>Bacilli</taxon>
        <taxon>Bacillales</taxon>
        <taxon>Bacillaceae</taxon>
        <taxon>Bacillus</taxon>
        <taxon>Bacillus cereus group</taxon>
    </lineage>
</organism>
<sequence length="168" mass="19383">MRTILLFLGEAQIDEIEAIRKKHDPLFGFIQPHITLVFPFESALSNDELRAHIARKLEGVHPIEVELIDCISHEGDYLFLRIEKGREQIRKLHDELYKGPLAKFLRSDIPYIPHVTIGRKENEKRAIEIAEKMPRLSTRLQCILEKVSVECIGEGGESIIEFEVELSK</sequence>
<name>A0A1Y3MCR6_9BACI</name>
<dbReference type="Pfam" id="PF13563">
    <property type="entry name" value="2_5_RNA_ligase2"/>
    <property type="match status" value="1"/>
</dbReference>
<dbReference type="Gene3D" id="3.90.1140.10">
    <property type="entry name" value="Cyclic phosphodiesterase"/>
    <property type="match status" value="1"/>
</dbReference>
<dbReference type="InterPro" id="IPR050580">
    <property type="entry name" value="2H_phosphoesterase_YjcG-like"/>
</dbReference>
<dbReference type="GO" id="GO:0016874">
    <property type="term" value="F:ligase activity"/>
    <property type="evidence" value="ECO:0007669"/>
    <property type="project" value="UniProtKB-KW"/>
</dbReference>
<dbReference type="EMBL" id="MWPX01000014">
    <property type="protein sequence ID" value="OUM48255.1"/>
    <property type="molecule type" value="Genomic_DNA"/>
</dbReference>